<dbReference type="Pfam" id="PF00440">
    <property type="entry name" value="TetR_N"/>
    <property type="match status" value="1"/>
</dbReference>
<reference evidence="6 7" key="1">
    <citation type="submission" date="2016-10" db="EMBL/GenBank/DDBJ databases">
        <authorList>
            <person name="de Groot N.N."/>
        </authorList>
    </citation>
    <scope>NUCLEOTIDE SEQUENCE [LARGE SCALE GENOMIC DNA]</scope>
    <source>
        <strain evidence="6 7">DSM 21800</strain>
    </source>
</reference>
<dbReference type="InterPro" id="IPR009057">
    <property type="entry name" value="Homeodomain-like_sf"/>
</dbReference>
<organism evidence="6 7">
    <name type="scientific">Microlunatus soli</name>
    <dbReference type="NCBI Taxonomy" id="630515"/>
    <lineage>
        <taxon>Bacteria</taxon>
        <taxon>Bacillati</taxon>
        <taxon>Actinomycetota</taxon>
        <taxon>Actinomycetes</taxon>
        <taxon>Propionibacteriales</taxon>
        <taxon>Propionibacteriaceae</taxon>
        <taxon>Microlunatus</taxon>
    </lineage>
</organism>
<dbReference type="GO" id="GO:0003700">
    <property type="term" value="F:DNA-binding transcription factor activity"/>
    <property type="evidence" value="ECO:0007669"/>
    <property type="project" value="TreeGrafter"/>
</dbReference>
<keyword evidence="2 4" id="KW-0238">DNA-binding</keyword>
<name>A0A1H1V0J5_9ACTN</name>
<keyword evidence="1" id="KW-0805">Transcription regulation</keyword>
<dbReference type="EMBL" id="LT629772">
    <property type="protein sequence ID" value="SDS78314.1"/>
    <property type="molecule type" value="Genomic_DNA"/>
</dbReference>
<evidence type="ECO:0000313" key="7">
    <source>
        <dbReference type="Proteomes" id="UP000199103"/>
    </source>
</evidence>
<evidence type="ECO:0000256" key="1">
    <source>
        <dbReference type="ARBA" id="ARBA00023015"/>
    </source>
</evidence>
<dbReference type="Pfam" id="PF17754">
    <property type="entry name" value="TetR_C_14"/>
    <property type="match status" value="1"/>
</dbReference>
<dbReference type="OrthoDB" id="3403733at2"/>
<evidence type="ECO:0000256" key="3">
    <source>
        <dbReference type="ARBA" id="ARBA00023163"/>
    </source>
</evidence>
<keyword evidence="3" id="KW-0804">Transcription</keyword>
<dbReference type="STRING" id="630515.SAMN04489812_3016"/>
<dbReference type="AlphaFoldDB" id="A0A1H1V0J5"/>
<dbReference type="Gene3D" id="1.10.10.60">
    <property type="entry name" value="Homeodomain-like"/>
    <property type="match status" value="1"/>
</dbReference>
<dbReference type="Gene3D" id="1.10.357.10">
    <property type="entry name" value="Tetracycline Repressor, domain 2"/>
    <property type="match status" value="1"/>
</dbReference>
<evidence type="ECO:0000259" key="5">
    <source>
        <dbReference type="PROSITE" id="PS50977"/>
    </source>
</evidence>
<dbReference type="Proteomes" id="UP000199103">
    <property type="component" value="Chromosome I"/>
</dbReference>
<evidence type="ECO:0000313" key="6">
    <source>
        <dbReference type="EMBL" id="SDS78314.1"/>
    </source>
</evidence>
<dbReference type="PRINTS" id="PR00455">
    <property type="entry name" value="HTHTETR"/>
</dbReference>
<evidence type="ECO:0000256" key="2">
    <source>
        <dbReference type="ARBA" id="ARBA00023125"/>
    </source>
</evidence>
<dbReference type="PANTHER" id="PTHR30055:SF238">
    <property type="entry name" value="MYCOFACTOCIN BIOSYNTHESIS TRANSCRIPTIONAL REGULATOR MFTR-RELATED"/>
    <property type="match status" value="1"/>
</dbReference>
<gene>
    <name evidence="6" type="ORF">SAMN04489812_3016</name>
</gene>
<dbReference type="InterPro" id="IPR041347">
    <property type="entry name" value="MftR_C"/>
</dbReference>
<dbReference type="GO" id="GO:0000976">
    <property type="term" value="F:transcription cis-regulatory region binding"/>
    <property type="evidence" value="ECO:0007669"/>
    <property type="project" value="TreeGrafter"/>
</dbReference>
<dbReference type="SUPFAM" id="SSF46689">
    <property type="entry name" value="Homeodomain-like"/>
    <property type="match status" value="1"/>
</dbReference>
<accession>A0A1H1V0J5</accession>
<dbReference type="InterPro" id="IPR001647">
    <property type="entry name" value="HTH_TetR"/>
</dbReference>
<dbReference type="InterPro" id="IPR023772">
    <property type="entry name" value="DNA-bd_HTH_TetR-type_CS"/>
</dbReference>
<evidence type="ECO:0000256" key="4">
    <source>
        <dbReference type="PROSITE-ProRule" id="PRU00335"/>
    </source>
</evidence>
<dbReference type="PROSITE" id="PS50977">
    <property type="entry name" value="HTH_TETR_2"/>
    <property type="match status" value="1"/>
</dbReference>
<dbReference type="PROSITE" id="PS01081">
    <property type="entry name" value="HTH_TETR_1"/>
    <property type="match status" value="1"/>
</dbReference>
<dbReference type="PANTHER" id="PTHR30055">
    <property type="entry name" value="HTH-TYPE TRANSCRIPTIONAL REGULATOR RUTR"/>
    <property type="match status" value="1"/>
</dbReference>
<dbReference type="RefSeq" id="WP_091526047.1">
    <property type="nucleotide sequence ID" value="NZ_LT629772.1"/>
</dbReference>
<dbReference type="InterPro" id="IPR050109">
    <property type="entry name" value="HTH-type_TetR-like_transc_reg"/>
</dbReference>
<feature type="domain" description="HTH tetR-type" evidence="5">
    <location>
        <begin position="11"/>
        <end position="71"/>
    </location>
</feature>
<protein>
    <submittedName>
        <fullName evidence="6">DNA-binding transcriptional regulator, AcrR family</fullName>
    </submittedName>
</protein>
<feature type="DNA-binding region" description="H-T-H motif" evidence="4">
    <location>
        <begin position="34"/>
        <end position="53"/>
    </location>
</feature>
<proteinExistence type="predicted"/>
<keyword evidence="7" id="KW-1185">Reference proteome</keyword>
<sequence>MPNDVRDRSREILRAELADAAASFCAEHGFDEVTTDEIARGIGVSRATFFRYFTSKEDAVVSAAHGSAARAGTFAQRVAEVADAAEPGTTVWAIIRTATQSMIDTAETRGDPLRARIRMITDVPALKGQLASQRSIDQSAVTDVLRGRLDNDRTARAAAAAGVAAVDLAWQEWARTPGSKLRPLLDAYLTALGNVAAAKLT</sequence>